<evidence type="ECO:0000313" key="3">
    <source>
        <dbReference type="Proteomes" id="UP000192578"/>
    </source>
</evidence>
<dbReference type="Proteomes" id="UP000192578">
    <property type="component" value="Unassembled WGS sequence"/>
</dbReference>
<proteinExistence type="predicted"/>
<dbReference type="AlphaFoldDB" id="A0A9X6NM26"/>
<organism evidence="2 3">
    <name type="scientific">Hypsibius exemplaris</name>
    <name type="common">Freshwater tardigrade</name>
    <dbReference type="NCBI Taxonomy" id="2072580"/>
    <lineage>
        <taxon>Eukaryota</taxon>
        <taxon>Metazoa</taxon>
        <taxon>Ecdysozoa</taxon>
        <taxon>Tardigrada</taxon>
        <taxon>Eutardigrada</taxon>
        <taxon>Parachela</taxon>
        <taxon>Hypsibioidea</taxon>
        <taxon>Hypsibiidae</taxon>
        <taxon>Hypsibius</taxon>
    </lineage>
</organism>
<name>A0A9X6NM26_HYPEX</name>
<protein>
    <submittedName>
        <fullName evidence="2">Uncharacterized protein</fullName>
    </submittedName>
</protein>
<accession>A0A9X6NM26</accession>
<reference evidence="3" key="1">
    <citation type="submission" date="2017-01" db="EMBL/GenBank/DDBJ databases">
        <title>Comparative genomics of anhydrobiosis in the tardigrade Hypsibius dujardini.</title>
        <authorList>
            <person name="Yoshida Y."/>
            <person name="Koutsovoulos G."/>
            <person name="Laetsch D."/>
            <person name="Stevens L."/>
            <person name="Kumar S."/>
            <person name="Horikawa D."/>
            <person name="Ishino K."/>
            <person name="Komine S."/>
            <person name="Tomita M."/>
            <person name="Blaxter M."/>
            <person name="Arakawa K."/>
        </authorList>
    </citation>
    <scope>NUCLEOTIDE SEQUENCE [LARGE SCALE GENOMIC DNA]</scope>
    <source>
        <strain evidence="3">Z151</strain>
    </source>
</reference>
<feature type="compositionally biased region" description="Basic residues" evidence="1">
    <location>
        <begin position="80"/>
        <end position="99"/>
    </location>
</feature>
<gene>
    <name evidence="2" type="ORF">BV898_19689</name>
</gene>
<comment type="caution">
    <text evidence="2">The sequence shown here is derived from an EMBL/GenBank/DDBJ whole genome shotgun (WGS) entry which is preliminary data.</text>
</comment>
<dbReference type="EMBL" id="MTYJ01000645">
    <property type="protein sequence ID" value="OWA55306.1"/>
    <property type="molecule type" value="Genomic_DNA"/>
</dbReference>
<feature type="region of interest" description="Disordered" evidence="1">
    <location>
        <begin position="1"/>
        <end position="20"/>
    </location>
</feature>
<sequence>MDLSAVGGIPVHTKSQGHIPPVFIGIRTPEARQEPSQERLELGAVVPCRRRRPTASRLRLRRRAPQKVPPPSFSTVCSRPKQRRRVSGASHRPQRNMKM</sequence>
<evidence type="ECO:0000313" key="2">
    <source>
        <dbReference type="EMBL" id="OWA55306.1"/>
    </source>
</evidence>
<keyword evidence="3" id="KW-1185">Reference proteome</keyword>
<evidence type="ECO:0000256" key="1">
    <source>
        <dbReference type="SAM" id="MobiDB-lite"/>
    </source>
</evidence>
<feature type="region of interest" description="Disordered" evidence="1">
    <location>
        <begin position="61"/>
        <end position="99"/>
    </location>
</feature>